<dbReference type="Pfam" id="PF01042">
    <property type="entry name" value="Ribonuc_L-PSP"/>
    <property type="match status" value="1"/>
</dbReference>
<feature type="chain" id="PRO_5013256643" evidence="2">
    <location>
        <begin position="22"/>
        <end position="161"/>
    </location>
</feature>
<dbReference type="GO" id="GO:0005829">
    <property type="term" value="C:cytosol"/>
    <property type="evidence" value="ECO:0007669"/>
    <property type="project" value="TreeGrafter"/>
</dbReference>
<gene>
    <name evidence="3" type="ORF">B5C34_01330</name>
</gene>
<dbReference type="OrthoDB" id="9808943at2"/>
<dbReference type="InterPro" id="IPR035959">
    <property type="entry name" value="RutC-like_sf"/>
</dbReference>
<dbReference type="AlphaFoldDB" id="A0A219B273"/>
<dbReference type="InterPro" id="IPR006175">
    <property type="entry name" value="YjgF/YER057c/UK114"/>
</dbReference>
<evidence type="ECO:0000313" key="4">
    <source>
        <dbReference type="Proteomes" id="UP000198462"/>
    </source>
</evidence>
<evidence type="ECO:0000313" key="3">
    <source>
        <dbReference type="EMBL" id="OWV32223.1"/>
    </source>
</evidence>
<proteinExistence type="inferred from homology"/>
<keyword evidence="2" id="KW-0732">Signal</keyword>
<comment type="similarity">
    <text evidence="1">Belongs to the RutC family.</text>
</comment>
<feature type="signal peptide" evidence="2">
    <location>
        <begin position="1"/>
        <end position="21"/>
    </location>
</feature>
<sequence>MKNSTAAALGAALLLPVIATAASARPDDGADDIVRHESEAFRAGGYPFSEAVEAGGFLFLSGMIGTQPGTAGGLEEGIEAQSKRVMDNIQAALAKHGLGMDRIVKCTVMIDDMDDWAAFNEVYRTYFDGSYPARSAFGADGLALGALVEVECIALAGSNSG</sequence>
<organism evidence="3 4">
    <name type="scientific">Pacificimonas flava</name>
    <dbReference type="NCBI Taxonomy" id="1234595"/>
    <lineage>
        <taxon>Bacteria</taxon>
        <taxon>Pseudomonadati</taxon>
        <taxon>Pseudomonadota</taxon>
        <taxon>Alphaproteobacteria</taxon>
        <taxon>Sphingomonadales</taxon>
        <taxon>Sphingosinicellaceae</taxon>
        <taxon>Pacificimonas</taxon>
    </lineage>
</organism>
<comment type="caution">
    <text evidence="3">The sequence shown here is derived from an EMBL/GenBank/DDBJ whole genome shotgun (WGS) entry which is preliminary data.</text>
</comment>
<dbReference type="NCBIfam" id="TIGR00004">
    <property type="entry name" value="Rid family detoxifying hydrolase"/>
    <property type="match status" value="1"/>
</dbReference>
<dbReference type="PANTHER" id="PTHR11803:SF39">
    <property type="entry name" value="2-IMINOBUTANOATE_2-IMINOPROPANOATE DEAMINASE"/>
    <property type="match status" value="1"/>
</dbReference>
<dbReference type="GO" id="GO:0019239">
    <property type="term" value="F:deaminase activity"/>
    <property type="evidence" value="ECO:0007669"/>
    <property type="project" value="TreeGrafter"/>
</dbReference>
<reference evidence="4" key="1">
    <citation type="submission" date="2017-05" db="EMBL/GenBank/DDBJ databases">
        <authorList>
            <person name="Lin X."/>
        </authorList>
    </citation>
    <scope>NUCLEOTIDE SEQUENCE [LARGE SCALE GENOMIC DNA]</scope>
    <source>
        <strain evidence="4">JLT2012</strain>
    </source>
</reference>
<dbReference type="Gene3D" id="3.30.1330.40">
    <property type="entry name" value="RutC-like"/>
    <property type="match status" value="1"/>
</dbReference>
<evidence type="ECO:0000256" key="1">
    <source>
        <dbReference type="ARBA" id="ARBA00010552"/>
    </source>
</evidence>
<evidence type="ECO:0000256" key="2">
    <source>
        <dbReference type="SAM" id="SignalP"/>
    </source>
</evidence>
<dbReference type="Proteomes" id="UP000198462">
    <property type="component" value="Unassembled WGS sequence"/>
</dbReference>
<accession>A0A219B273</accession>
<dbReference type="CDD" id="cd00448">
    <property type="entry name" value="YjgF_YER057c_UK114_family"/>
    <property type="match status" value="1"/>
</dbReference>
<dbReference type="SUPFAM" id="SSF55298">
    <property type="entry name" value="YjgF-like"/>
    <property type="match status" value="1"/>
</dbReference>
<protein>
    <submittedName>
        <fullName evidence="3">Uncharacterized protein</fullName>
    </submittedName>
</protein>
<dbReference type="EMBL" id="NFZT01000001">
    <property type="protein sequence ID" value="OWV32223.1"/>
    <property type="molecule type" value="Genomic_DNA"/>
</dbReference>
<keyword evidence="4" id="KW-1185">Reference proteome</keyword>
<dbReference type="InterPro" id="IPR006056">
    <property type="entry name" value="RidA"/>
</dbReference>
<dbReference type="PANTHER" id="PTHR11803">
    <property type="entry name" value="2-IMINOBUTANOATE/2-IMINOPROPANOATE DEAMINASE RIDA"/>
    <property type="match status" value="1"/>
</dbReference>
<name>A0A219B273_9SPHN</name>
<dbReference type="FunFam" id="3.30.1330.40:FF:000001">
    <property type="entry name" value="L-PSP family endoribonuclease"/>
    <property type="match status" value="1"/>
</dbReference>
<dbReference type="RefSeq" id="WP_088711022.1">
    <property type="nucleotide sequence ID" value="NZ_NFZT01000001.1"/>
</dbReference>